<feature type="compositionally biased region" description="Pro residues" evidence="1">
    <location>
        <begin position="166"/>
        <end position="177"/>
    </location>
</feature>
<reference evidence="3 4" key="1">
    <citation type="submission" date="2022-05" db="EMBL/GenBank/DDBJ databases">
        <authorList>
            <consortium name="Genoscope - CEA"/>
            <person name="William W."/>
        </authorList>
    </citation>
    <scope>NUCLEOTIDE SEQUENCE [LARGE SCALE GENOMIC DNA]</scope>
</reference>
<feature type="compositionally biased region" description="Low complexity" evidence="1">
    <location>
        <begin position="123"/>
        <end position="165"/>
    </location>
</feature>
<protein>
    <submittedName>
        <fullName evidence="3">Uncharacterized protein</fullName>
    </submittedName>
</protein>
<comment type="caution">
    <text evidence="3">The sequence shown here is derived from an EMBL/GenBank/DDBJ whole genome shotgun (WGS) entry which is preliminary data.</text>
</comment>
<evidence type="ECO:0000256" key="2">
    <source>
        <dbReference type="SAM" id="SignalP"/>
    </source>
</evidence>
<feature type="chain" id="PRO_5045940853" evidence="2">
    <location>
        <begin position="22"/>
        <end position="352"/>
    </location>
</feature>
<proteinExistence type="predicted"/>
<organism evidence="3 4">
    <name type="scientific">Porites lobata</name>
    <dbReference type="NCBI Taxonomy" id="104759"/>
    <lineage>
        <taxon>Eukaryota</taxon>
        <taxon>Metazoa</taxon>
        <taxon>Cnidaria</taxon>
        <taxon>Anthozoa</taxon>
        <taxon>Hexacorallia</taxon>
        <taxon>Scleractinia</taxon>
        <taxon>Fungiina</taxon>
        <taxon>Poritidae</taxon>
        <taxon>Porites</taxon>
    </lineage>
</organism>
<feature type="compositionally biased region" description="Pro residues" evidence="1">
    <location>
        <begin position="229"/>
        <end position="241"/>
    </location>
</feature>
<accession>A0ABN8R4K7</accession>
<feature type="signal peptide" evidence="2">
    <location>
        <begin position="1"/>
        <end position="21"/>
    </location>
</feature>
<evidence type="ECO:0000313" key="3">
    <source>
        <dbReference type="EMBL" id="CAH3173266.1"/>
    </source>
</evidence>
<evidence type="ECO:0000313" key="4">
    <source>
        <dbReference type="Proteomes" id="UP001159405"/>
    </source>
</evidence>
<keyword evidence="4" id="KW-1185">Reference proteome</keyword>
<feature type="region of interest" description="Disordered" evidence="1">
    <location>
        <begin position="56"/>
        <end position="86"/>
    </location>
</feature>
<feature type="region of interest" description="Disordered" evidence="1">
    <location>
        <begin position="328"/>
        <end position="352"/>
    </location>
</feature>
<gene>
    <name evidence="3" type="ORF">PLOB_00013579</name>
</gene>
<evidence type="ECO:0000256" key="1">
    <source>
        <dbReference type="SAM" id="MobiDB-lite"/>
    </source>
</evidence>
<feature type="compositionally biased region" description="Low complexity" evidence="1">
    <location>
        <begin position="178"/>
        <end position="194"/>
    </location>
</feature>
<keyword evidence="2" id="KW-0732">Signal</keyword>
<name>A0ABN8R4K7_9CNID</name>
<dbReference type="EMBL" id="CALNXK010000180">
    <property type="protein sequence ID" value="CAH3173266.1"/>
    <property type="molecule type" value="Genomic_DNA"/>
</dbReference>
<dbReference type="Proteomes" id="UP001159405">
    <property type="component" value="Unassembled WGS sequence"/>
</dbReference>
<sequence>MFRLVVVLLVVVSCLSHKKHALHKQHLKVDHSAKKFNILTHPSSEDSMMVVMKGQDGVAGQNGSRGDPGAPGYPGPPGPAGLQGAPGFCTKEQCESNELKLLIQRVIAIETYVKEKQKQAGSQTPGQTAPSQGTTTAAQQPPKAVAPAVPVTGQAKPAQVSKAPVQQPPKPVPPVVPVPGQGQTAPAGQPQGPQVTPPQPPKATASVVPAPGQGQPAIPVSPQGFKKPLPQPSTPPAPAPAVPVGTPQVLWGSVTESPAPASFSSPLGVTVQSTLEAPGTFVEGNGQINIQGVVTPEVSVQSYTGNTGTGPQPGTTLKKNRIPSHAKVTKSKHAHKKSSHHSTIRTHRVYKS</sequence>
<feature type="region of interest" description="Disordered" evidence="1">
    <location>
        <begin position="117"/>
        <end position="241"/>
    </location>
</feature>